<dbReference type="Pfam" id="PF02784">
    <property type="entry name" value="Orn_Arg_deC_N"/>
    <property type="match status" value="1"/>
</dbReference>
<reference evidence="5 6" key="1">
    <citation type="submission" date="2020-07" db="EMBL/GenBank/DDBJ databases">
        <authorList>
            <person name="Zhuang K."/>
            <person name="Ran Y."/>
        </authorList>
    </citation>
    <scope>NUCLEOTIDE SEQUENCE [LARGE SCALE GENOMIC DNA]</scope>
    <source>
        <strain evidence="5 6">WCH-YHL-001</strain>
    </source>
</reference>
<dbReference type="Gene3D" id="2.40.37.10">
    <property type="entry name" value="Lyase, Ornithine Decarboxylase, Chain A, domain 1"/>
    <property type="match status" value="1"/>
</dbReference>
<evidence type="ECO:0000313" key="6">
    <source>
        <dbReference type="Proteomes" id="UP000515512"/>
    </source>
</evidence>
<name>A0A7D6VLK1_9NOCA</name>
<dbReference type="EMBL" id="CP059399">
    <property type="protein sequence ID" value="QLY32596.1"/>
    <property type="molecule type" value="Genomic_DNA"/>
</dbReference>
<evidence type="ECO:0000256" key="2">
    <source>
        <dbReference type="ARBA" id="ARBA00022898"/>
    </source>
</evidence>
<proteinExistence type="predicted"/>
<dbReference type="InterPro" id="IPR022657">
    <property type="entry name" value="De-COase2_CS"/>
</dbReference>
<sequence>METTRVRASDAVSPIAAAPMPAHRDAWEQWLIADVETLFHIAATVAGPFHVLYPERVGRNIRGFRQAFEAAGVQRFALYYGKKANKADCVVEECAKNGAGVDVSSAEELSAALAGGVAGGDLVVTGPAKSDALLARAAAETALIALDALDELERLITLGVPARVTLRMRDPRRESRFGMSEPQLHSAVRRIAEHRIVGARISLEGFSFHLSGYAVEPRAELAHRLITLGLAAREHCPEISTISIGGGFGVDYVPAANWAAFQAGMTPDWFHAGRAPALDNYYPYHFDNPGPGMLRAILRHTDPSTGRTLTARLNAAGLCLAIEPGRAVLDGAGCTVFRVQGVKELHARVNGEQHPYLVLTADGTSLSLSEQWFASEFLPDPALVSRHPDEQAEPLPACVGGASCLEDDMISRRRIPLPRRARTGDLLVYPNTAGYQMDSNESAFHELPVPRKVVLRGDPGGGFAISFDGHDIRSTSLQLR</sequence>
<gene>
    <name evidence="5" type="ORF">H0264_10350</name>
</gene>
<dbReference type="PROSITE" id="PS00879">
    <property type="entry name" value="ODR_DC_2_2"/>
    <property type="match status" value="1"/>
</dbReference>
<dbReference type="PANTHER" id="PTHR43727">
    <property type="entry name" value="DIAMINOPIMELATE DECARBOXYLASE"/>
    <property type="match status" value="1"/>
</dbReference>
<evidence type="ECO:0000256" key="1">
    <source>
        <dbReference type="ARBA" id="ARBA00001933"/>
    </source>
</evidence>
<dbReference type="GO" id="GO:0009089">
    <property type="term" value="P:lysine biosynthetic process via diaminopimelate"/>
    <property type="evidence" value="ECO:0007669"/>
    <property type="project" value="TreeGrafter"/>
</dbReference>
<dbReference type="InterPro" id="IPR009006">
    <property type="entry name" value="Ala_racemase/Decarboxylase_C"/>
</dbReference>
<organism evidence="5 6">
    <name type="scientific">Nocardia huaxiensis</name>
    <dbReference type="NCBI Taxonomy" id="2755382"/>
    <lineage>
        <taxon>Bacteria</taxon>
        <taxon>Bacillati</taxon>
        <taxon>Actinomycetota</taxon>
        <taxon>Actinomycetes</taxon>
        <taxon>Mycobacteriales</taxon>
        <taxon>Nocardiaceae</taxon>
        <taxon>Nocardia</taxon>
    </lineage>
</organism>
<comment type="cofactor">
    <cofactor evidence="1 3">
        <name>pyridoxal 5'-phosphate</name>
        <dbReference type="ChEBI" id="CHEBI:597326"/>
    </cofactor>
</comment>
<dbReference type="KEGG" id="nhu:H0264_10350"/>
<dbReference type="RefSeq" id="WP_181583761.1">
    <property type="nucleotide sequence ID" value="NZ_CP059399.1"/>
</dbReference>
<dbReference type="PANTHER" id="PTHR43727:SF2">
    <property type="entry name" value="GROUP IV DECARBOXYLASE"/>
    <property type="match status" value="1"/>
</dbReference>
<dbReference type="PRINTS" id="PR01179">
    <property type="entry name" value="ODADCRBXLASE"/>
</dbReference>
<protein>
    <submittedName>
        <fullName evidence="5">Y4yA family PLP-dependent enzyme</fullName>
    </submittedName>
</protein>
<dbReference type="InterPro" id="IPR029066">
    <property type="entry name" value="PLP-binding_barrel"/>
</dbReference>
<feature type="active site" description="Proton donor" evidence="3">
    <location>
        <position position="404"/>
    </location>
</feature>
<dbReference type="SUPFAM" id="SSF51419">
    <property type="entry name" value="PLP-binding barrel"/>
    <property type="match status" value="1"/>
</dbReference>
<evidence type="ECO:0000256" key="3">
    <source>
        <dbReference type="PIRSR" id="PIRSR600183-50"/>
    </source>
</evidence>
<evidence type="ECO:0000259" key="4">
    <source>
        <dbReference type="Pfam" id="PF02784"/>
    </source>
</evidence>
<dbReference type="GO" id="GO:0008836">
    <property type="term" value="F:diaminopimelate decarboxylase activity"/>
    <property type="evidence" value="ECO:0007669"/>
    <property type="project" value="TreeGrafter"/>
</dbReference>
<keyword evidence="6" id="KW-1185">Reference proteome</keyword>
<dbReference type="Gene3D" id="3.20.20.10">
    <property type="entry name" value="Alanine racemase"/>
    <property type="match status" value="1"/>
</dbReference>
<dbReference type="InterPro" id="IPR000183">
    <property type="entry name" value="Orn/DAP/Arg_de-COase"/>
</dbReference>
<feature type="modified residue" description="N6-(pyridoxal phosphate)lysine" evidence="3">
    <location>
        <position position="83"/>
    </location>
</feature>
<feature type="domain" description="Orn/DAP/Arg decarboxylase 2 N-terminal" evidence="4">
    <location>
        <begin position="59"/>
        <end position="255"/>
    </location>
</feature>
<evidence type="ECO:0000313" key="5">
    <source>
        <dbReference type="EMBL" id="QLY32596.1"/>
    </source>
</evidence>
<keyword evidence="2 3" id="KW-0663">Pyridoxal phosphate</keyword>
<accession>A0A7D6VLK1</accession>
<dbReference type="Proteomes" id="UP000515512">
    <property type="component" value="Chromosome"/>
</dbReference>
<dbReference type="InterPro" id="IPR022644">
    <property type="entry name" value="De-COase2_N"/>
</dbReference>
<dbReference type="AlphaFoldDB" id="A0A7D6VLK1"/>
<dbReference type="SUPFAM" id="SSF50621">
    <property type="entry name" value="Alanine racemase C-terminal domain-like"/>
    <property type="match status" value="1"/>
</dbReference>